<accession>A0ABQ1EQL2</accession>
<sequence length="81" mass="9426">MSLSLIFFYDRSARSPRASHDLYPMFVIVQEIHIGTFFEHLESTIALILLVSIFIKLSITYHSAVMGLCQLFRLNDRKYSI</sequence>
<evidence type="ECO:0000313" key="2">
    <source>
        <dbReference type="EMBL" id="GFZ82745.1"/>
    </source>
</evidence>
<keyword evidence="3" id="KW-1185">Reference proteome</keyword>
<keyword evidence="1" id="KW-0812">Transmembrane</keyword>
<organism evidence="2 3">
    <name type="scientific">Paenibacillus marchantiophytorum</name>
    <dbReference type="NCBI Taxonomy" id="1619310"/>
    <lineage>
        <taxon>Bacteria</taxon>
        <taxon>Bacillati</taxon>
        <taxon>Bacillota</taxon>
        <taxon>Bacilli</taxon>
        <taxon>Bacillales</taxon>
        <taxon>Paenibacillaceae</taxon>
        <taxon>Paenibacillus</taxon>
    </lineage>
</organism>
<dbReference type="EMBL" id="BMHE01000014">
    <property type="protein sequence ID" value="GFZ82745.1"/>
    <property type="molecule type" value="Genomic_DNA"/>
</dbReference>
<dbReference type="Proteomes" id="UP000615455">
    <property type="component" value="Unassembled WGS sequence"/>
</dbReference>
<name>A0ABQ1EQL2_9BACL</name>
<dbReference type="Pfam" id="PF03845">
    <property type="entry name" value="Spore_permease"/>
    <property type="match status" value="1"/>
</dbReference>
<reference evidence="3" key="1">
    <citation type="journal article" date="2019" name="Int. J. Syst. Evol. Microbiol.">
        <title>The Global Catalogue of Microorganisms (GCM) 10K type strain sequencing project: providing services to taxonomists for standard genome sequencing and annotation.</title>
        <authorList>
            <consortium name="The Broad Institute Genomics Platform"/>
            <consortium name="The Broad Institute Genome Sequencing Center for Infectious Disease"/>
            <person name="Wu L."/>
            <person name="Ma J."/>
        </authorList>
    </citation>
    <scope>NUCLEOTIDE SEQUENCE [LARGE SCALE GENOMIC DNA]</scope>
    <source>
        <strain evidence="3">CGMCC 1.15043</strain>
    </source>
</reference>
<keyword evidence="1" id="KW-1133">Transmembrane helix</keyword>
<feature type="transmembrane region" description="Helical" evidence="1">
    <location>
        <begin position="44"/>
        <end position="69"/>
    </location>
</feature>
<gene>
    <name evidence="2" type="ORF">GCM10008018_30750</name>
</gene>
<comment type="caution">
    <text evidence="2">The sequence shown here is derived from an EMBL/GenBank/DDBJ whole genome shotgun (WGS) entry which is preliminary data.</text>
</comment>
<protein>
    <submittedName>
        <fullName evidence="2">Uncharacterized protein</fullName>
    </submittedName>
</protein>
<proteinExistence type="predicted"/>
<evidence type="ECO:0000313" key="3">
    <source>
        <dbReference type="Proteomes" id="UP000615455"/>
    </source>
</evidence>
<keyword evidence="1" id="KW-0472">Membrane</keyword>
<dbReference type="InterPro" id="IPR004761">
    <property type="entry name" value="Spore_GerAB"/>
</dbReference>
<evidence type="ECO:0000256" key="1">
    <source>
        <dbReference type="SAM" id="Phobius"/>
    </source>
</evidence>